<organism evidence="2 3">
    <name type="scientific">Lithospermum erythrorhizon</name>
    <name type="common">Purple gromwell</name>
    <name type="synonym">Lithospermum officinale var. erythrorhizon</name>
    <dbReference type="NCBI Taxonomy" id="34254"/>
    <lineage>
        <taxon>Eukaryota</taxon>
        <taxon>Viridiplantae</taxon>
        <taxon>Streptophyta</taxon>
        <taxon>Embryophyta</taxon>
        <taxon>Tracheophyta</taxon>
        <taxon>Spermatophyta</taxon>
        <taxon>Magnoliopsida</taxon>
        <taxon>eudicotyledons</taxon>
        <taxon>Gunneridae</taxon>
        <taxon>Pentapetalae</taxon>
        <taxon>asterids</taxon>
        <taxon>lamiids</taxon>
        <taxon>Boraginales</taxon>
        <taxon>Boraginaceae</taxon>
        <taxon>Boraginoideae</taxon>
        <taxon>Lithospermeae</taxon>
        <taxon>Lithospermum</taxon>
    </lineage>
</organism>
<dbReference type="AlphaFoldDB" id="A0AAV3QLL7"/>
<proteinExistence type="predicted"/>
<evidence type="ECO:0000256" key="1">
    <source>
        <dbReference type="SAM" id="MobiDB-lite"/>
    </source>
</evidence>
<feature type="compositionally biased region" description="Low complexity" evidence="1">
    <location>
        <begin position="239"/>
        <end position="252"/>
    </location>
</feature>
<name>A0AAV3QLL7_LITER</name>
<protein>
    <submittedName>
        <fullName evidence="2">Uncharacterized protein</fullName>
    </submittedName>
</protein>
<evidence type="ECO:0000313" key="3">
    <source>
        <dbReference type="Proteomes" id="UP001454036"/>
    </source>
</evidence>
<reference evidence="2 3" key="1">
    <citation type="submission" date="2024-01" db="EMBL/GenBank/DDBJ databases">
        <title>The complete chloroplast genome sequence of Lithospermum erythrorhizon: insights into the phylogenetic relationship among Boraginaceae species and the maternal lineages of purple gromwells.</title>
        <authorList>
            <person name="Okada T."/>
            <person name="Watanabe K."/>
        </authorList>
    </citation>
    <scope>NUCLEOTIDE SEQUENCE [LARGE SCALE GENOMIC DNA]</scope>
</reference>
<evidence type="ECO:0000313" key="2">
    <source>
        <dbReference type="EMBL" id="GAA0164939.1"/>
    </source>
</evidence>
<dbReference type="EMBL" id="BAABME010022072">
    <property type="protein sequence ID" value="GAA0164939.1"/>
    <property type="molecule type" value="Genomic_DNA"/>
</dbReference>
<feature type="compositionally biased region" description="Polar residues" evidence="1">
    <location>
        <begin position="200"/>
        <end position="212"/>
    </location>
</feature>
<feature type="region of interest" description="Disordered" evidence="1">
    <location>
        <begin position="197"/>
        <end position="259"/>
    </location>
</feature>
<comment type="caution">
    <text evidence="2">The sequence shown here is derived from an EMBL/GenBank/DDBJ whole genome shotgun (WGS) entry which is preliminary data.</text>
</comment>
<keyword evidence="3" id="KW-1185">Reference proteome</keyword>
<sequence length="304" mass="33468">MDAEIIRNLLKCNLTDEESHPIHLEEEDLAEGIVECEASTYEKVLSLKEGFISFGPLHLGLVQQDGLQGALLSIQAIDTSSPRVRNKHKAYNQHALTGTGNFLGYSKGTITLQQDFRTEINGDTLFPILNETFRMGIWNANPSDEIIILETVTSEAVPRGMLEADYQPKAITPSFYSDHSEEPHVSPTLQFFNYHKVKNPTPTTTEKQSPTSPKGKAVATGPDITRTPSKRRFHPYVESSSNGSQSKKPSLSTLGLDGSEAPLKSAEATYPIMELSRLEQPPGSSITSRVSGFKQVQFSIFDGD</sequence>
<accession>A0AAV3QLL7</accession>
<dbReference type="Proteomes" id="UP001454036">
    <property type="component" value="Unassembled WGS sequence"/>
</dbReference>
<gene>
    <name evidence="2" type="ORF">LIER_39880</name>
</gene>